<dbReference type="AlphaFoldDB" id="A0A2K3JVT7"/>
<sequence>EAVEDEMHVFFDCDRPKRVAGCRVVADDLAVCNDTRQQQMWFFISAVLQNRKMQV</sequence>
<dbReference type="Proteomes" id="UP000236291">
    <property type="component" value="Unassembled WGS sequence"/>
</dbReference>
<protein>
    <submittedName>
        <fullName evidence="1">Uncharacterized protein</fullName>
    </submittedName>
</protein>
<accession>A0A2K3JVT7</accession>
<dbReference type="EMBL" id="ASHM01126531">
    <property type="protein sequence ID" value="PNX58169.1"/>
    <property type="molecule type" value="Genomic_DNA"/>
</dbReference>
<reference evidence="1 2" key="2">
    <citation type="journal article" date="2017" name="Front. Plant Sci.">
        <title>Gene Classification and Mining of Molecular Markers Useful in Red Clover (Trifolium pratense) Breeding.</title>
        <authorList>
            <person name="Istvanek J."/>
            <person name="Dluhosova J."/>
            <person name="Dluhos P."/>
            <person name="Patkova L."/>
            <person name="Nedelnik J."/>
            <person name="Repkova J."/>
        </authorList>
    </citation>
    <scope>NUCLEOTIDE SEQUENCE [LARGE SCALE GENOMIC DNA]</scope>
    <source>
        <strain evidence="2">cv. Tatra</strain>
        <tissue evidence="1">Young leaves</tissue>
    </source>
</reference>
<evidence type="ECO:0000313" key="2">
    <source>
        <dbReference type="Proteomes" id="UP000236291"/>
    </source>
</evidence>
<evidence type="ECO:0000313" key="1">
    <source>
        <dbReference type="EMBL" id="PNX58169.1"/>
    </source>
</evidence>
<reference evidence="1 2" key="1">
    <citation type="journal article" date="2014" name="Am. J. Bot.">
        <title>Genome assembly and annotation for red clover (Trifolium pratense; Fabaceae).</title>
        <authorList>
            <person name="Istvanek J."/>
            <person name="Jaros M."/>
            <person name="Krenek A."/>
            <person name="Repkova J."/>
        </authorList>
    </citation>
    <scope>NUCLEOTIDE SEQUENCE [LARGE SCALE GENOMIC DNA]</scope>
    <source>
        <strain evidence="2">cv. Tatra</strain>
        <tissue evidence="1">Young leaves</tissue>
    </source>
</reference>
<feature type="non-terminal residue" evidence="1">
    <location>
        <position position="1"/>
    </location>
</feature>
<name>A0A2K3JVT7_TRIPR</name>
<gene>
    <name evidence="1" type="ORF">L195_g059057</name>
</gene>
<organism evidence="1 2">
    <name type="scientific">Trifolium pratense</name>
    <name type="common">Red clover</name>
    <dbReference type="NCBI Taxonomy" id="57577"/>
    <lineage>
        <taxon>Eukaryota</taxon>
        <taxon>Viridiplantae</taxon>
        <taxon>Streptophyta</taxon>
        <taxon>Embryophyta</taxon>
        <taxon>Tracheophyta</taxon>
        <taxon>Spermatophyta</taxon>
        <taxon>Magnoliopsida</taxon>
        <taxon>eudicotyledons</taxon>
        <taxon>Gunneridae</taxon>
        <taxon>Pentapetalae</taxon>
        <taxon>rosids</taxon>
        <taxon>fabids</taxon>
        <taxon>Fabales</taxon>
        <taxon>Fabaceae</taxon>
        <taxon>Papilionoideae</taxon>
        <taxon>50 kb inversion clade</taxon>
        <taxon>NPAAA clade</taxon>
        <taxon>Hologalegina</taxon>
        <taxon>IRL clade</taxon>
        <taxon>Trifolieae</taxon>
        <taxon>Trifolium</taxon>
    </lineage>
</organism>
<comment type="caution">
    <text evidence="1">The sequence shown here is derived from an EMBL/GenBank/DDBJ whole genome shotgun (WGS) entry which is preliminary data.</text>
</comment>
<proteinExistence type="predicted"/>